<dbReference type="Gene3D" id="1.20.990.10">
    <property type="entry name" value="NADPH-cytochrome p450 Reductase, Chain A, domain 3"/>
    <property type="match status" value="1"/>
</dbReference>
<evidence type="ECO:0000256" key="6">
    <source>
        <dbReference type="ARBA" id="ARBA00022723"/>
    </source>
</evidence>
<evidence type="ECO:0000259" key="11">
    <source>
        <dbReference type="PROSITE" id="PS50902"/>
    </source>
</evidence>
<keyword evidence="6" id="KW-0479">Metal-binding</keyword>
<dbReference type="InterPro" id="IPR044944">
    <property type="entry name" value="NOS_dom_3"/>
</dbReference>
<dbReference type="InterPro" id="IPR008254">
    <property type="entry name" value="Flavodoxin/NO_synth"/>
</dbReference>
<dbReference type="PANTHER" id="PTHR43410:SF1">
    <property type="entry name" value="NITRIC OXIDE SYNTHASE"/>
    <property type="match status" value="1"/>
</dbReference>
<evidence type="ECO:0000256" key="8">
    <source>
        <dbReference type="ARBA" id="ARBA00023002"/>
    </source>
</evidence>
<dbReference type="PANTHER" id="PTHR43410">
    <property type="entry name" value="NITRIC OXIDE SYNTHASE OXYGENASE"/>
    <property type="match status" value="1"/>
</dbReference>
<dbReference type="SUPFAM" id="SSF52218">
    <property type="entry name" value="Flavoproteins"/>
    <property type="match status" value="1"/>
</dbReference>
<dbReference type="GO" id="GO:0006809">
    <property type="term" value="P:nitric oxide biosynthetic process"/>
    <property type="evidence" value="ECO:0007669"/>
    <property type="project" value="InterPro"/>
</dbReference>
<dbReference type="InterPro" id="IPR023173">
    <property type="entry name" value="NADPH_Cyt_P450_Rdtase_alpha"/>
</dbReference>
<dbReference type="Gene3D" id="3.40.50.80">
    <property type="entry name" value="Nucleotide-binding domain of ferredoxin-NADP reductase (FNR) module"/>
    <property type="match status" value="1"/>
</dbReference>
<dbReference type="Proteomes" id="UP001309876">
    <property type="component" value="Unassembled WGS sequence"/>
</dbReference>
<dbReference type="AlphaFoldDB" id="A0AAN7SXC7"/>
<dbReference type="Gene3D" id="3.40.50.360">
    <property type="match status" value="1"/>
</dbReference>
<dbReference type="SUPFAM" id="SSF63380">
    <property type="entry name" value="Riboflavin synthase domain-like"/>
    <property type="match status" value="1"/>
</dbReference>
<dbReference type="Pfam" id="PF00258">
    <property type="entry name" value="Flavodoxin_1"/>
    <property type="match status" value="1"/>
</dbReference>
<comment type="similarity">
    <text evidence="2">Belongs to the NOS family.</text>
</comment>
<dbReference type="InterPro" id="IPR039261">
    <property type="entry name" value="FNR_nucleotide-bd"/>
</dbReference>
<dbReference type="InterPro" id="IPR004030">
    <property type="entry name" value="NOS_N"/>
</dbReference>
<keyword evidence="5" id="KW-0285">Flavoprotein</keyword>
<accession>A0AAN7SXC7</accession>
<dbReference type="GO" id="GO:0005516">
    <property type="term" value="F:calmodulin binding"/>
    <property type="evidence" value="ECO:0007669"/>
    <property type="project" value="UniProtKB-KW"/>
</dbReference>
<evidence type="ECO:0000256" key="5">
    <source>
        <dbReference type="ARBA" id="ARBA00022643"/>
    </source>
</evidence>
<reference evidence="12 13" key="1">
    <citation type="submission" date="2023-08" db="EMBL/GenBank/DDBJ databases">
        <title>Black Yeasts Isolated from many extreme environments.</title>
        <authorList>
            <person name="Coleine C."/>
            <person name="Stajich J.E."/>
            <person name="Selbmann L."/>
        </authorList>
    </citation>
    <scope>NUCLEOTIDE SEQUENCE [LARGE SCALE GENOMIC DNA]</scope>
    <source>
        <strain evidence="12 13">CCFEE 5910</strain>
    </source>
</reference>
<proteinExistence type="inferred from homology"/>
<keyword evidence="7" id="KW-0112">Calmodulin-binding</keyword>
<dbReference type="InterPro" id="IPR017938">
    <property type="entry name" value="Riboflavin_synthase-like_b-brl"/>
</dbReference>
<dbReference type="SUPFAM" id="SSF52343">
    <property type="entry name" value="Ferredoxin reductase-like, C-terminal NADP-linked domain"/>
    <property type="match status" value="1"/>
</dbReference>
<dbReference type="Gene3D" id="3.90.440.10">
    <property type="entry name" value="Nitric Oxide Synthase,Heme Domain,Chain A domain 2"/>
    <property type="match status" value="1"/>
</dbReference>
<sequence>MLQNADVLPSSFSASIAPKNSPSCLAGIKIYRQAQEEYSLIKKAHRTLAPTGCTPDFCQSGRMTRILEPRVGRDRPLAEIQQEAADFLRECRDENIIESDDVLDRRIKTALIQIMETSEKMVVTDRDGNQIEGIAGGIWTQSRQELEYGLRAAWRNSRRCIMRSEHMHLALCDLRHVTSSREMASTMLDGMVRAFNRGRILPTCFVFPPRLPGRRGPMIWNTQVLQFAGYRQTDGSVLGDPANIELTEEIIALGWKPPRDKTRWDFLPLVTMAEGDRPHIAELPVELRRTVSITHPRFKEEFEVMNLKWVLAPALSRQGFDIGGNQYTGSPFIGWFMDAEVGVRDLADSFRYNVLPEVVQTCNLSDEPQTPFEDLPEYLSLVALSRAQAELNFAVYYSFLRAHVMMIDTVTSSTKYQNYDLDRREIVGYRLPADPYWLAPPQGSIISVWHRGGMPNYQPKPMVCRHVQDPMKAWKRELEQQKRMEESDRSKSLIGHVNSHGSTPTIRIFSCSSGVNASKMAKKLYSTLERLIADTHAEFMLEKEKPLNSLSLSDVLQDDVILIIASTTGSGEIPSNAARFVEEHTADSMIGNAPRFSVFANGDSTYGDTYNAAAKKIQEVMTSLGCRPLLGHCFAGDTAHKNPDWDSFNRWLDNIDHLFLGNLHKVDLPTSLEKIGDKTTALRAMPFATLVRKHRPHSDGMIQATFDIGDLDYHEMDHLKLLAPNPRIEVRRALKLLHLQEDTVFNWHSENAFSFLCRFVDLARPFKTLDWYPGITTLPQTAKEQLKTLAVCDLLSQAEITWTDDLVETACKDMGSIQPRLYSVASCQRHSGHRLDDILEESAGNLVDVVVKINQTGKFSNTWLLQAPVGAKLRFGQASPDTWRLVRAQRPNAPFIAIATGSGIGPVRSVLQSRMSDLDWTSGLSSLSSVLAVGNAPNSKQSSRRSSVGSGTGGRGLPKFINHHAHLGVSNTSGSVHLFAGFKPEDEVLFDHILKPAIKAEMFGTLQLVRSNAQKIRVQDCLFTEREKLGKILQDPDCIVFVCANNNAADAAEKILSDVVGSNVKEKLGERYIEEVFRSHVE</sequence>
<keyword evidence="9" id="KW-0408">Iron</keyword>
<dbReference type="Gene3D" id="2.40.30.10">
    <property type="entry name" value="Translation factors"/>
    <property type="match status" value="1"/>
</dbReference>
<dbReference type="InterPro" id="IPR036119">
    <property type="entry name" value="NOS_N_sf"/>
</dbReference>
<dbReference type="GO" id="GO:0010181">
    <property type="term" value="F:FMN binding"/>
    <property type="evidence" value="ECO:0007669"/>
    <property type="project" value="InterPro"/>
</dbReference>
<keyword evidence="5" id="KW-0288">FMN</keyword>
<feature type="region of interest" description="Disordered" evidence="10">
    <location>
        <begin position="934"/>
        <end position="953"/>
    </location>
</feature>
<keyword evidence="4" id="KW-0349">Heme</keyword>
<dbReference type="GO" id="GO:0004517">
    <property type="term" value="F:nitric-oxide synthase activity"/>
    <property type="evidence" value="ECO:0007669"/>
    <property type="project" value="UniProtKB-EC"/>
</dbReference>
<keyword evidence="13" id="KW-1185">Reference proteome</keyword>
<dbReference type="SUPFAM" id="SSF56512">
    <property type="entry name" value="Nitric oxide (NO) synthase oxygenase domain"/>
    <property type="match status" value="1"/>
</dbReference>
<dbReference type="Gene3D" id="3.90.1230.10">
    <property type="entry name" value="Nitric Oxide Synthase, Chain A, domain 3"/>
    <property type="match status" value="1"/>
</dbReference>
<evidence type="ECO:0000256" key="9">
    <source>
        <dbReference type="ARBA" id="ARBA00023004"/>
    </source>
</evidence>
<dbReference type="InterPro" id="IPR050607">
    <property type="entry name" value="NOS"/>
</dbReference>
<evidence type="ECO:0000256" key="10">
    <source>
        <dbReference type="SAM" id="MobiDB-lite"/>
    </source>
</evidence>
<evidence type="ECO:0000256" key="3">
    <source>
        <dbReference type="ARBA" id="ARBA00012989"/>
    </source>
</evidence>
<dbReference type="PROSITE" id="PS50902">
    <property type="entry name" value="FLAVODOXIN_LIKE"/>
    <property type="match status" value="1"/>
</dbReference>
<name>A0AAN7SXC7_9EURO</name>
<feature type="domain" description="Flavodoxin-like" evidence="11">
    <location>
        <begin position="506"/>
        <end position="656"/>
    </location>
</feature>
<comment type="caution">
    <text evidence="12">The sequence shown here is derived from an EMBL/GenBank/DDBJ whole genome shotgun (WGS) entry which is preliminary data.</text>
</comment>
<dbReference type="EMBL" id="JAVRRJ010000006">
    <property type="protein sequence ID" value="KAK5083934.1"/>
    <property type="molecule type" value="Genomic_DNA"/>
</dbReference>
<keyword evidence="8" id="KW-0560">Oxidoreductase</keyword>
<evidence type="ECO:0000256" key="7">
    <source>
        <dbReference type="ARBA" id="ARBA00022860"/>
    </source>
</evidence>
<dbReference type="Gene3D" id="3.90.340.10">
    <property type="entry name" value="Nitric Oxide Synthase, Chain A, domain 1"/>
    <property type="match status" value="1"/>
</dbReference>
<dbReference type="InterPro" id="IPR044940">
    <property type="entry name" value="NOS_dom_2"/>
</dbReference>
<evidence type="ECO:0000256" key="1">
    <source>
        <dbReference type="ARBA" id="ARBA00001917"/>
    </source>
</evidence>
<evidence type="ECO:0000313" key="13">
    <source>
        <dbReference type="Proteomes" id="UP001309876"/>
    </source>
</evidence>
<dbReference type="GO" id="GO:0046872">
    <property type="term" value="F:metal ion binding"/>
    <property type="evidence" value="ECO:0007669"/>
    <property type="project" value="UniProtKB-KW"/>
</dbReference>
<dbReference type="InterPro" id="IPR029039">
    <property type="entry name" value="Flavoprotein-like_sf"/>
</dbReference>
<organism evidence="12 13">
    <name type="scientific">Lithohypha guttulata</name>
    <dbReference type="NCBI Taxonomy" id="1690604"/>
    <lineage>
        <taxon>Eukaryota</taxon>
        <taxon>Fungi</taxon>
        <taxon>Dikarya</taxon>
        <taxon>Ascomycota</taxon>
        <taxon>Pezizomycotina</taxon>
        <taxon>Eurotiomycetes</taxon>
        <taxon>Chaetothyriomycetidae</taxon>
        <taxon>Chaetothyriales</taxon>
        <taxon>Trichomeriaceae</taxon>
        <taxon>Lithohypha</taxon>
    </lineage>
</organism>
<dbReference type="Pfam" id="PF02898">
    <property type="entry name" value="NO_synthase"/>
    <property type="match status" value="1"/>
</dbReference>
<dbReference type="InterPro" id="IPR044943">
    <property type="entry name" value="NOS_dom_1"/>
</dbReference>
<evidence type="ECO:0000256" key="2">
    <source>
        <dbReference type="ARBA" id="ARBA00006267"/>
    </source>
</evidence>
<comment type="cofactor">
    <cofactor evidence="1">
        <name>FMN</name>
        <dbReference type="ChEBI" id="CHEBI:58210"/>
    </cofactor>
</comment>
<protein>
    <recommendedName>
        <fullName evidence="3">nitric-oxide synthase (NADPH)</fullName>
        <ecNumber evidence="3">1.14.13.39</ecNumber>
    </recommendedName>
</protein>
<evidence type="ECO:0000313" key="12">
    <source>
        <dbReference type="EMBL" id="KAK5083934.1"/>
    </source>
</evidence>
<dbReference type="EC" id="1.14.13.39" evidence="3"/>
<evidence type="ECO:0000256" key="4">
    <source>
        <dbReference type="ARBA" id="ARBA00022617"/>
    </source>
</evidence>
<gene>
    <name evidence="12" type="ORF">LTR05_006441</name>
</gene>